<reference evidence="2" key="1">
    <citation type="journal article" date="2020" name="Stud. Mycol.">
        <title>101 Dothideomycetes genomes: a test case for predicting lifestyles and emergence of pathogens.</title>
        <authorList>
            <person name="Haridas S."/>
            <person name="Albert R."/>
            <person name="Binder M."/>
            <person name="Bloem J."/>
            <person name="Labutti K."/>
            <person name="Salamov A."/>
            <person name="Andreopoulos B."/>
            <person name="Baker S."/>
            <person name="Barry K."/>
            <person name="Bills G."/>
            <person name="Bluhm B."/>
            <person name="Cannon C."/>
            <person name="Castanera R."/>
            <person name="Culley D."/>
            <person name="Daum C."/>
            <person name="Ezra D."/>
            <person name="Gonzalez J."/>
            <person name="Henrissat B."/>
            <person name="Kuo A."/>
            <person name="Liang C."/>
            <person name="Lipzen A."/>
            <person name="Lutzoni F."/>
            <person name="Magnuson J."/>
            <person name="Mondo S."/>
            <person name="Nolan M."/>
            <person name="Ohm R."/>
            <person name="Pangilinan J."/>
            <person name="Park H.-J."/>
            <person name="Ramirez L."/>
            <person name="Alfaro M."/>
            <person name="Sun H."/>
            <person name="Tritt A."/>
            <person name="Yoshinaga Y."/>
            <person name="Zwiers L.-H."/>
            <person name="Turgeon B."/>
            <person name="Goodwin S."/>
            <person name="Spatafora J."/>
            <person name="Crous P."/>
            <person name="Grigoriev I."/>
        </authorList>
    </citation>
    <scope>NUCLEOTIDE SEQUENCE</scope>
    <source>
        <strain evidence="2">CBS 110217</strain>
    </source>
</reference>
<feature type="transmembrane region" description="Helical" evidence="1">
    <location>
        <begin position="152"/>
        <end position="173"/>
    </location>
</feature>
<dbReference type="AlphaFoldDB" id="A0A9P4HDA9"/>
<keyword evidence="1" id="KW-1133">Transmembrane helix</keyword>
<accession>A0A9P4HDA9</accession>
<evidence type="ECO:0000256" key="1">
    <source>
        <dbReference type="SAM" id="Phobius"/>
    </source>
</evidence>
<dbReference type="Proteomes" id="UP000799777">
    <property type="component" value="Unassembled WGS sequence"/>
</dbReference>
<evidence type="ECO:0000313" key="3">
    <source>
        <dbReference type="Proteomes" id="UP000799777"/>
    </source>
</evidence>
<evidence type="ECO:0000313" key="2">
    <source>
        <dbReference type="EMBL" id="KAF2031947.1"/>
    </source>
</evidence>
<keyword evidence="3" id="KW-1185">Reference proteome</keyword>
<feature type="transmembrane region" description="Helical" evidence="1">
    <location>
        <begin position="46"/>
        <end position="67"/>
    </location>
</feature>
<dbReference type="OrthoDB" id="5428901at2759"/>
<organism evidence="2 3">
    <name type="scientific">Setomelanomma holmii</name>
    <dbReference type="NCBI Taxonomy" id="210430"/>
    <lineage>
        <taxon>Eukaryota</taxon>
        <taxon>Fungi</taxon>
        <taxon>Dikarya</taxon>
        <taxon>Ascomycota</taxon>
        <taxon>Pezizomycotina</taxon>
        <taxon>Dothideomycetes</taxon>
        <taxon>Pleosporomycetidae</taxon>
        <taxon>Pleosporales</taxon>
        <taxon>Pleosporineae</taxon>
        <taxon>Phaeosphaeriaceae</taxon>
        <taxon>Setomelanomma</taxon>
    </lineage>
</organism>
<keyword evidence="1" id="KW-0812">Transmembrane</keyword>
<proteinExistence type="predicted"/>
<name>A0A9P4HDA9_9PLEO</name>
<protein>
    <submittedName>
        <fullName evidence="2">Uncharacterized protein</fullName>
    </submittedName>
</protein>
<dbReference type="EMBL" id="ML978176">
    <property type="protein sequence ID" value="KAF2031947.1"/>
    <property type="molecule type" value="Genomic_DNA"/>
</dbReference>
<sequence>MVLITICTLLSSETVYLTGEGETCGVKVGSEADVKTDRQVKPRMRLALAWVLGVVLVVVAVVTVFMIRRLSSRPSGVHAEPSTIAGVACLYGDDLARQFPRTFQDPSARYRLNSSGGIETNAIVASASQFQPSVLGTRKSGNRYGHPAMHPAVLTAFWFFLIGVLILVVYYSFVSKPKQGGGLKKFMNSNSYGVRLFMPALSLLISSTGAGSSAISAYVNEVPDVPEDIGSVLNLLGDESGRRALREFYDGEDCRVWKMGRRQSGLQNSCIMSAVQSSEQSDGD</sequence>
<keyword evidence="1" id="KW-0472">Membrane</keyword>
<comment type="caution">
    <text evidence="2">The sequence shown here is derived from an EMBL/GenBank/DDBJ whole genome shotgun (WGS) entry which is preliminary data.</text>
</comment>
<gene>
    <name evidence="2" type="ORF">EK21DRAFT_87559</name>
</gene>